<dbReference type="Pfam" id="PF08276">
    <property type="entry name" value="PAN_2"/>
    <property type="match status" value="1"/>
</dbReference>
<proteinExistence type="predicted"/>
<reference evidence="2" key="1">
    <citation type="submission" date="2022-03" db="EMBL/GenBank/DDBJ databases">
        <title>A functionally conserved STORR gene fusion in Papaver species that diverged 16.8 million years ago.</title>
        <authorList>
            <person name="Catania T."/>
        </authorList>
    </citation>
    <scope>NUCLEOTIDE SEQUENCE</scope>
    <source>
        <strain evidence="2">S-191538</strain>
    </source>
</reference>
<sequence>MLRLTSNGNLYIYTYIDLPGNNGSNVWLETFSAFSRERGGSECSIPEKCGSFGLCEDNQCVACPTPNGLLGWNKKCKLPKIPSCNNASTEVNLGYFRVKEVGNYLPLLGDDIEGEGPMTISECMEKCSNDCKCVGFFYRYDWSKRCWISSQLNTMTRRGFTTFVDAYIKYAK</sequence>
<comment type="caution">
    <text evidence="2">The sequence shown here is derived from an EMBL/GenBank/DDBJ whole genome shotgun (WGS) entry which is preliminary data.</text>
</comment>
<dbReference type="EMBL" id="JAJJMA010227097">
    <property type="protein sequence ID" value="MCL7041755.1"/>
    <property type="molecule type" value="Genomic_DNA"/>
</dbReference>
<name>A0AA41VID0_PAPNU</name>
<keyword evidence="3" id="KW-1185">Reference proteome</keyword>
<dbReference type="Proteomes" id="UP001177140">
    <property type="component" value="Unassembled WGS sequence"/>
</dbReference>
<protein>
    <recommendedName>
        <fullName evidence="1">Apple domain-containing protein</fullName>
    </recommendedName>
</protein>
<gene>
    <name evidence="2" type="ORF">MKW94_008041</name>
</gene>
<organism evidence="2 3">
    <name type="scientific">Papaver nudicaule</name>
    <name type="common">Iceland poppy</name>
    <dbReference type="NCBI Taxonomy" id="74823"/>
    <lineage>
        <taxon>Eukaryota</taxon>
        <taxon>Viridiplantae</taxon>
        <taxon>Streptophyta</taxon>
        <taxon>Embryophyta</taxon>
        <taxon>Tracheophyta</taxon>
        <taxon>Spermatophyta</taxon>
        <taxon>Magnoliopsida</taxon>
        <taxon>Ranunculales</taxon>
        <taxon>Papaveraceae</taxon>
        <taxon>Papaveroideae</taxon>
        <taxon>Papaver</taxon>
    </lineage>
</organism>
<dbReference type="Gene3D" id="3.50.4.10">
    <property type="entry name" value="Hepatocyte Growth Factor"/>
    <property type="match status" value="1"/>
</dbReference>
<evidence type="ECO:0000313" key="3">
    <source>
        <dbReference type="Proteomes" id="UP001177140"/>
    </source>
</evidence>
<feature type="domain" description="Apple" evidence="1">
    <location>
        <begin position="118"/>
        <end position="148"/>
    </location>
</feature>
<dbReference type="InterPro" id="IPR003609">
    <property type="entry name" value="Pan_app"/>
</dbReference>
<evidence type="ECO:0000259" key="1">
    <source>
        <dbReference type="Pfam" id="PF08276"/>
    </source>
</evidence>
<evidence type="ECO:0000313" key="2">
    <source>
        <dbReference type="EMBL" id="MCL7041755.1"/>
    </source>
</evidence>
<dbReference type="AlphaFoldDB" id="A0AA41VID0"/>
<accession>A0AA41VID0</accession>